<protein>
    <submittedName>
        <fullName evidence="1">Uncharacterized protein</fullName>
    </submittedName>
</protein>
<dbReference type="EMBL" id="ML208463">
    <property type="protein sequence ID" value="TFK64732.1"/>
    <property type="molecule type" value="Genomic_DNA"/>
</dbReference>
<gene>
    <name evidence="1" type="ORF">BDN72DRAFT_801842</name>
</gene>
<organism evidence="1 2">
    <name type="scientific">Pluteus cervinus</name>
    <dbReference type="NCBI Taxonomy" id="181527"/>
    <lineage>
        <taxon>Eukaryota</taxon>
        <taxon>Fungi</taxon>
        <taxon>Dikarya</taxon>
        <taxon>Basidiomycota</taxon>
        <taxon>Agaricomycotina</taxon>
        <taxon>Agaricomycetes</taxon>
        <taxon>Agaricomycetidae</taxon>
        <taxon>Agaricales</taxon>
        <taxon>Pluteineae</taxon>
        <taxon>Pluteaceae</taxon>
        <taxon>Pluteus</taxon>
    </lineage>
</organism>
<feature type="non-terminal residue" evidence="1">
    <location>
        <position position="441"/>
    </location>
</feature>
<dbReference type="Proteomes" id="UP000308600">
    <property type="component" value="Unassembled WGS sequence"/>
</dbReference>
<keyword evidence="2" id="KW-1185">Reference proteome</keyword>
<proteinExistence type="predicted"/>
<evidence type="ECO:0000313" key="1">
    <source>
        <dbReference type="EMBL" id="TFK64732.1"/>
    </source>
</evidence>
<accession>A0ACD3AIQ1</accession>
<sequence>MATLNPSVTVSSSISDTDSQEVSMKPTEFQPHTLNFFRSTGPQMQPARAVYLKTFFGGCLLIAITIFAVFPIYWGALWETPAHPLRGWIVDFDGGQIGSTITQGLTSAALVQASGSYVAWIVVPSSNFPNGPSDVAEKVLDEKAWVAVTIHANSSTQLQASLAQPDPSYDPTKVISVYAVEARNENAFRLITRPTVQQELGVLISQFTLQLSQDVLSLPVNTTDVSANSPQTLLQPIGYQIINLRPFDHPLASAITSIGLVFLLVLSFFLVVIGKSARDVAGLEHLLTIRSLILVRLGAPFIGYFFISLFYSLMSRAFQLPFNRFFGDAGFLIFWMLNWVGMLSLGLALESLVTNLTVRFIPFFMIFWVISNISVCFFPIDALPVVYKYAYAFPFYNVSRGVRTIVFGTRNTLAMNFGILIAWVVVSCITLPLFQIIVSRR</sequence>
<name>A0ACD3AIQ1_9AGAR</name>
<evidence type="ECO:0000313" key="2">
    <source>
        <dbReference type="Proteomes" id="UP000308600"/>
    </source>
</evidence>
<reference evidence="1 2" key="1">
    <citation type="journal article" date="2019" name="Nat. Ecol. Evol.">
        <title>Megaphylogeny resolves global patterns of mushroom evolution.</title>
        <authorList>
            <person name="Varga T."/>
            <person name="Krizsan K."/>
            <person name="Foldi C."/>
            <person name="Dima B."/>
            <person name="Sanchez-Garcia M."/>
            <person name="Sanchez-Ramirez S."/>
            <person name="Szollosi G.J."/>
            <person name="Szarkandi J.G."/>
            <person name="Papp V."/>
            <person name="Albert L."/>
            <person name="Andreopoulos W."/>
            <person name="Angelini C."/>
            <person name="Antonin V."/>
            <person name="Barry K.W."/>
            <person name="Bougher N.L."/>
            <person name="Buchanan P."/>
            <person name="Buyck B."/>
            <person name="Bense V."/>
            <person name="Catcheside P."/>
            <person name="Chovatia M."/>
            <person name="Cooper J."/>
            <person name="Damon W."/>
            <person name="Desjardin D."/>
            <person name="Finy P."/>
            <person name="Geml J."/>
            <person name="Haridas S."/>
            <person name="Hughes K."/>
            <person name="Justo A."/>
            <person name="Karasinski D."/>
            <person name="Kautmanova I."/>
            <person name="Kiss B."/>
            <person name="Kocsube S."/>
            <person name="Kotiranta H."/>
            <person name="LaButti K.M."/>
            <person name="Lechner B.E."/>
            <person name="Liimatainen K."/>
            <person name="Lipzen A."/>
            <person name="Lukacs Z."/>
            <person name="Mihaltcheva S."/>
            <person name="Morgado L.N."/>
            <person name="Niskanen T."/>
            <person name="Noordeloos M.E."/>
            <person name="Ohm R.A."/>
            <person name="Ortiz-Santana B."/>
            <person name="Ovrebo C."/>
            <person name="Racz N."/>
            <person name="Riley R."/>
            <person name="Savchenko A."/>
            <person name="Shiryaev A."/>
            <person name="Soop K."/>
            <person name="Spirin V."/>
            <person name="Szebenyi C."/>
            <person name="Tomsovsky M."/>
            <person name="Tulloss R.E."/>
            <person name="Uehling J."/>
            <person name="Grigoriev I.V."/>
            <person name="Vagvolgyi C."/>
            <person name="Papp T."/>
            <person name="Martin F.M."/>
            <person name="Miettinen O."/>
            <person name="Hibbett D.S."/>
            <person name="Nagy L.G."/>
        </authorList>
    </citation>
    <scope>NUCLEOTIDE SEQUENCE [LARGE SCALE GENOMIC DNA]</scope>
    <source>
        <strain evidence="1 2">NL-1719</strain>
    </source>
</reference>